<dbReference type="OrthoDB" id="1933717at2759"/>
<dbReference type="GO" id="GO:0006633">
    <property type="term" value="P:fatty acid biosynthetic process"/>
    <property type="evidence" value="ECO:0007669"/>
    <property type="project" value="TreeGrafter"/>
</dbReference>
<dbReference type="PRINTS" id="PR00081">
    <property type="entry name" value="GDHRDH"/>
</dbReference>
<dbReference type="PANTHER" id="PTHR42760">
    <property type="entry name" value="SHORT-CHAIN DEHYDROGENASES/REDUCTASES FAMILY MEMBER"/>
    <property type="match status" value="1"/>
</dbReference>
<reference evidence="2" key="1">
    <citation type="journal article" date="2021" name="Nat. Commun.">
        <title>Genetic determinants of endophytism in the Arabidopsis root mycobiome.</title>
        <authorList>
            <person name="Mesny F."/>
            <person name="Miyauchi S."/>
            <person name="Thiergart T."/>
            <person name="Pickel B."/>
            <person name="Atanasova L."/>
            <person name="Karlsson M."/>
            <person name="Huettel B."/>
            <person name="Barry K.W."/>
            <person name="Haridas S."/>
            <person name="Chen C."/>
            <person name="Bauer D."/>
            <person name="Andreopoulos W."/>
            <person name="Pangilinan J."/>
            <person name="LaButti K."/>
            <person name="Riley R."/>
            <person name="Lipzen A."/>
            <person name="Clum A."/>
            <person name="Drula E."/>
            <person name="Henrissat B."/>
            <person name="Kohler A."/>
            <person name="Grigoriev I.V."/>
            <person name="Martin F.M."/>
            <person name="Hacquard S."/>
        </authorList>
    </citation>
    <scope>NUCLEOTIDE SEQUENCE</scope>
    <source>
        <strain evidence="2">MPI-SDFR-AT-0120</strain>
    </source>
</reference>
<dbReference type="SUPFAM" id="SSF51735">
    <property type="entry name" value="NAD(P)-binding Rossmann-fold domains"/>
    <property type="match status" value="1"/>
</dbReference>
<dbReference type="GO" id="GO:0016616">
    <property type="term" value="F:oxidoreductase activity, acting on the CH-OH group of donors, NAD or NADP as acceptor"/>
    <property type="evidence" value="ECO:0007669"/>
    <property type="project" value="TreeGrafter"/>
</dbReference>
<dbReference type="Proteomes" id="UP000813461">
    <property type="component" value="Unassembled WGS sequence"/>
</dbReference>
<dbReference type="AlphaFoldDB" id="A0A8K0VZ75"/>
<gene>
    <name evidence="2" type="ORF">FB567DRAFT_593020</name>
</gene>
<comment type="similarity">
    <text evidence="1">Belongs to the short-chain dehydrogenases/reductases (SDR) family.</text>
</comment>
<proteinExistence type="inferred from homology"/>
<evidence type="ECO:0000313" key="3">
    <source>
        <dbReference type="Proteomes" id="UP000813461"/>
    </source>
</evidence>
<evidence type="ECO:0000256" key="1">
    <source>
        <dbReference type="ARBA" id="ARBA00006484"/>
    </source>
</evidence>
<accession>A0A8K0VZ75</accession>
<keyword evidence="3" id="KW-1185">Reference proteome</keyword>
<protein>
    <submittedName>
        <fullName evidence="2">Short-chain dehydrogenase</fullName>
    </submittedName>
</protein>
<dbReference type="PANTHER" id="PTHR42760:SF122">
    <property type="entry name" value="NAD(P)-BINDING PROTEIN"/>
    <property type="match status" value="1"/>
</dbReference>
<dbReference type="InterPro" id="IPR036291">
    <property type="entry name" value="NAD(P)-bd_dom_sf"/>
</dbReference>
<evidence type="ECO:0000313" key="2">
    <source>
        <dbReference type="EMBL" id="KAH7087178.1"/>
    </source>
</evidence>
<comment type="caution">
    <text evidence="2">The sequence shown here is derived from an EMBL/GenBank/DDBJ whole genome shotgun (WGS) entry which is preliminary data.</text>
</comment>
<sequence>MSFPEILADLRTTNVTKTIHSSPYEAISPLRPELSQAGKSILITGGGTAVGFAMAKSFIKASAATVIILGRRADVLDTARIELEKEAKSLGTGTKIIARPCDAVNTADVDALWKDLSDQNIFVDVYVNNAAKFTEPVTMMDLGFNELWSYFEINTKSPMYFASKFCAQPGDKQKERHPLLAFILNVTTANIHATQHPIVSALPAYTLSKFAGTVFFQYLAQDYSHDKVQVISFHPGLLYNDYFKEMGIDSKHFDDKQLTGSFAVWAASKEAAFLHGRTVWASWDVDELATGKLRKRIDEDFYFLRGTVAGLNAGNLA</sequence>
<dbReference type="EMBL" id="JAGMVJ010000010">
    <property type="protein sequence ID" value="KAH7087178.1"/>
    <property type="molecule type" value="Genomic_DNA"/>
</dbReference>
<organism evidence="2 3">
    <name type="scientific">Paraphoma chrysanthemicola</name>
    <dbReference type="NCBI Taxonomy" id="798071"/>
    <lineage>
        <taxon>Eukaryota</taxon>
        <taxon>Fungi</taxon>
        <taxon>Dikarya</taxon>
        <taxon>Ascomycota</taxon>
        <taxon>Pezizomycotina</taxon>
        <taxon>Dothideomycetes</taxon>
        <taxon>Pleosporomycetidae</taxon>
        <taxon>Pleosporales</taxon>
        <taxon>Pleosporineae</taxon>
        <taxon>Phaeosphaeriaceae</taxon>
        <taxon>Paraphoma</taxon>
    </lineage>
</organism>
<name>A0A8K0VZ75_9PLEO</name>
<dbReference type="InterPro" id="IPR002347">
    <property type="entry name" value="SDR_fam"/>
</dbReference>
<dbReference type="Gene3D" id="3.40.50.720">
    <property type="entry name" value="NAD(P)-binding Rossmann-like Domain"/>
    <property type="match status" value="1"/>
</dbReference>
<dbReference type="Pfam" id="PF00106">
    <property type="entry name" value="adh_short"/>
    <property type="match status" value="1"/>
</dbReference>
<dbReference type="GO" id="GO:0048038">
    <property type="term" value="F:quinone binding"/>
    <property type="evidence" value="ECO:0007669"/>
    <property type="project" value="TreeGrafter"/>
</dbReference>
<dbReference type="CDD" id="cd05233">
    <property type="entry name" value="SDR_c"/>
    <property type="match status" value="1"/>
</dbReference>